<comment type="caution">
    <text evidence="1">The sequence shown here is derived from an EMBL/GenBank/DDBJ whole genome shotgun (WGS) entry which is preliminary data.</text>
</comment>
<evidence type="ECO:0000313" key="2">
    <source>
        <dbReference type="Proteomes" id="UP000028640"/>
    </source>
</evidence>
<proteinExistence type="predicted"/>
<dbReference type="EMBL" id="JMPJ01000059">
    <property type="protein sequence ID" value="KFC80139.1"/>
    <property type="molecule type" value="Genomic_DNA"/>
</dbReference>
<gene>
    <name evidence="1" type="ORF">GEAM_2503</name>
</gene>
<protein>
    <submittedName>
        <fullName evidence="1">Uncharacterized protein</fullName>
    </submittedName>
</protein>
<dbReference type="AlphaFoldDB" id="A0A085G8U4"/>
<sequence>MMAKNLGISDIILDAVPHKCALPQMGVAGYSNYRYFAHIIL</sequence>
<keyword evidence="2" id="KW-1185">Reference proteome</keyword>
<reference evidence="1 2" key="1">
    <citation type="submission" date="2014-05" db="EMBL/GenBank/DDBJ databases">
        <title>ATOL: Assembling a taxonomically balanced genome-scale reconstruction of the evolutionary history of the Enterobacteriaceae.</title>
        <authorList>
            <person name="Plunkett G.III."/>
            <person name="Neeno-Eckwall E.C."/>
            <person name="Glasner J.D."/>
            <person name="Perna N.T."/>
        </authorList>
    </citation>
    <scope>NUCLEOTIDE SEQUENCE [LARGE SCALE GENOMIC DNA]</scope>
    <source>
        <strain evidence="1 2">ATCC 33852</strain>
    </source>
</reference>
<dbReference type="STRING" id="910964.GEAM_2503"/>
<evidence type="ECO:0000313" key="1">
    <source>
        <dbReference type="EMBL" id="KFC80139.1"/>
    </source>
</evidence>
<organism evidence="1 2">
    <name type="scientific">Ewingella americana (strain ATCC 33852 / DSM 4580 / CCUG 14506 / JCM 5911 / LMG 7869 / NCTC 12157 / CDC 1468-78)</name>
    <dbReference type="NCBI Taxonomy" id="910964"/>
    <lineage>
        <taxon>Bacteria</taxon>
        <taxon>Pseudomonadati</taxon>
        <taxon>Pseudomonadota</taxon>
        <taxon>Gammaproteobacteria</taxon>
        <taxon>Enterobacterales</taxon>
        <taxon>Yersiniaceae</taxon>
        <taxon>Ewingella</taxon>
    </lineage>
</organism>
<accession>A0A085G8U4</accession>
<dbReference type="Proteomes" id="UP000028640">
    <property type="component" value="Unassembled WGS sequence"/>
</dbReference>
<name>A0A085G8U4_EWIA3</name>